<dbReference type="GO" id="GO:0005737">
    <property type="term" value="C:cytoplasm"/>
    <property type="evidence" value="ECO:0007669"/>
    <property type="project" value="TreeGrafter"/>
</dbReference>
<proteinExistence type="inferred from homology"/>
<evidence type="ECO:0000256" key="6">
    <source>
        <dbReference type="PIRSR" id="PIRSR000189-1"/>
    </source>
</evidence>
<evidence type="ECO:0000313" key="8">
    <source>
        <dbReference type="EMBL" id="KEF61112.1"/>
    </source>
</evidence>
<comment type="cofactor">
    <cofactor evidence="1 6">
        <name>FAD</name>
        <dbReference type="ChEBI" id="CHEBI:57692"/>
    </cofactor>
</comment>
<feature type="binding site" evidence="6">
    <location>
        <position position="298"/>
    </location>
    <ligand>
        <name>D-dopa</name>
        <dbReference type="ChEBI" id="CHEBI:149689"/>
    </ligand>
</feature>
<dbReference type="HOGENOM" id="CLU_034311_1_0_1"/>
<dbReference type="Proteomes" id="UP000027920">
    <property type="component" value="Unassembled WGS sequence"/>
</dbReference>
<dbReference type="InterPro" id="IPR006076">
    <property type="entry name" value="FAD-dep_OxRdtase"/>
</dbReference>
<feature type="binding site" evidence="6">
    <location>
        <position position="325"/>
    </location>
    <ligand>
        <name>D-dopa</name>
        <dbReference type="ChEBI" id="CHEBI:149689"/>
    </ligand>
</feature>
<evidence type="ECO:0000256" key="4">
    <source>
        <dbReference type="ARBA" id="ARBA00022827"/>
    </source>
</evidence>
<dbReference type="GeneID" id="25277618"/>
<evidence type="ECO:0000256" key="5">
    <source>
        <dbReference type="ARBA" id="ARBA00023002"/>
    </source>
</evidence>
<dbReference type="InterPro" id="IPR023209">
    <property type="entry name" value="DAO"/>
</dbReference>
<dbReference type="EMBL" id="AMGV01000002">
    <property type="protein sequence ID" value="KEF61112.1"/>
    <property type="molecule type" value="Genomic_DNA"/>
</dbReference>
<evidence type="ECO:0000259" key="7">
    <source>
        <dbReference type="Pfam" id="PF01266"/>
    </source>
</evidence>
<feature type="domain" description="FAD dependent oxidoreductase" evidence="7">
    <location>
        <begin position="8"/>
        <end position="332"/>
    </location>
</feature>
<dbReference type="PANTHER" id="PTHR11530:SF16">
    <property type="entry name" value="D-AMINO ACID OXIDASE (AFU_ORTHOLOGUE AFUA_5G11290)"/>
    <property type="match status" value="1"/>
</dbReference>
<comment type="caution">
    <text evidence="8">The sequence shown here is derived from an EMBL/GenBank/DDBJ whole genome shotgun (WGS) entry which is preliminary data.</text>
</comment>
<evidence type="ECO:0000256" key="2">
    <source>
        <dbReference type="ARBA" id="ARBA00006730"/>
    </source>
</evidence>
<feature type="binding site" evidence="6">
    <location>
        <position position="187"/>
    </location>
    <ligand>
        <name>FAD</name>
        <dbReference type="ChEBI" id="CHEBI:57692"/>
    </ligand>
</feature>
<name>A0A072PMX4_9EURO</name>
<evidence type="ECO:0000313" key="9">
    <source>
        <dbReference type="Proteomes" id="UP000027920"/>
    </source>
</evidence>
<evidence type="ECO:0000256" key="3">
    <source>
        <dbReference type="ARBA" id="ARBA00022630"/>
    </source>
</evidence>
<dbReference type="PIRSF" id="PIRSF000189">
    <property type="entry name" value="D-aa_oxidase"/>
    <property type="match status" value="1"/>
</dbReference>
<dbReference type="GO" id="GO:0071949">
    <property type="term" value="F:FAD binding"/>
    <property type="evidence" value="ECO:0007669"/>
    <property type="project" value="InterPro"/>
</dbReference>
<dbReference type="SUPFAM" id="SSF51971">
    <property type="entry name" value="Nucleotide-binding domain"/>
    <property type="match status" value="1"/>
</dbReference>
<dbReference type="RefSeq" id="XP_013263702.1">
    <property type="nucleotide sequence ID" value="XM_013408248.1"/>
</dbReference>
<reference evidence="8 9" key="1">
    <citation type="submission" date="2013-03" db="EMBL/GenBank/DDBJ databases">
        <title>The Genome Sequence of Exophiala aquamarina CBS 119918.</title>
        <authorList>
            <consortium name="The Broad Institute Genomics Platform"/>
            <person name="Cuomo C."/>
            <person name="de Hoog S."/>
            <person name="Gorbushina A."/>
            <person name="Walker B."/>
            <person name="Young S.K."/>
            <person name="Zeng Q."/>
            <person name="Gargeya S."/>
            <person name="Fitzgerald M."/>
            <person name="Haas B."/>
            <person name="Abouelleil A."/>
            <person name="Allen A.W."/>
            <person name="Alvarado L."/>
            <person name="Arachchi H.M."/>
            <person name="Berlin A.M."/>
            <person name="Chapman S.B."/>
            <person name="Gainer-Dewar J."/>
            <person name="Goldberg J."/>
            <person name="Griggs A."/>
            <person name="Gujja S."/>
            <person name="Hansen M."/>
            <person name="Howarth C."/>
            <person name="Imamovic A."/>
            <person name="Ireland A."/>
            <person name="Larimer J."/>
            <person name="McCowan C."/>
            <person name="Murphy C."/>
            <person name="Pearson M."/>
            <person name="Poon T.W."/>
            <person name="Priest M."/>
            <person name="Roberts A."/>
            <person name="Saif S."/>
            <person name="Shea T."/>
            <person name="Sisk P."/>
            <person name="Sykes S."/>
            <person name="Wortman J."/>
            <person name="Nusbaum C."/>
            <person name="Birren B."/>
        </authorList>
    </citation>
    <scope>NUCLEOTIDE SEQUENCE [LARGE SCALE GENOMIC DNA]</scope>
    <source>
        <strain evidence="8 9">CBS 119918</strain>
    </source>
</reference>
<gene>
    <name evidence="8" type="ORF">A1O9_02677</name>
</gene>
<dbReference type="GO" id="GO:0019478">
    <property type="term" value="P:D-amino acid catabolic process"/>
    <property type="evidence" value="ECO:0007669"/>
    <property type="project" value="TreeGrafter"/>
</dbReference>
<protein>
    <recommendedName>
        <fullName evidence="7">FAD dependent oxidoreductase domain-containing protein</fullName>
    </recommendedName>
</protein>
<dbReference type="Gene3D" id="3.40.50.720">
    <property type="entry name" value="NAD(P)-binding Rossmann-like Domain"/>
    <property type="match status" value="1"/>
</dbReference>
<organism evidence="8 9">
    <name type="scientific">Exophiala aquamarina CBS 119918</name>
    <dbReference type="NCBI Taxonomy" id="1182545"/>
    <lineage>
        <taxon>Eukaryota</taxon>
        <taxon>Fungi</taxon>
        <taxon>Dikarya</taxon>
        <taxon>Ascomycota</taxon>
        <taxon>Pezizomycotina</taxon>
        <taxon>Eurotiomycetes</taxon>
        <taxon>Chaetothyriomycetidae</taxon>
        <taxon>Chaetothyriales</taxon>
        <taxon>Herpotrichiellaceae</taxon>
        <taxon>Exophiala</taxon>
    </lineage>
</organism>
<dbReference type="PANTHER" id="PTHR11530">
    <property type="entry name" value="D-AMINO ACID OXIDASE"/>
    <property type="match status" value="1"/>
</dbReference>
<dbReference type="Pfam" id="PF01266">
    <property type="entry name" value="DAO"/>
    <property type="match status" value="1"/>
</dbReference>
<dbReference type="OrthoDB" id="2015447at2759"/>
<dbReference type="SUPFAM" id="SSF54373">
    <property type="entry name" value="FAD-linked reductases, C-terminal domain"/>
    <property type="match status" value="1"/>
</dbReference>
<dbReference type="AlphaFoldDB" id="A0A072PMX4"/>
<dbReference type="STRING" id="1182545.A0A072PMX4"/>
<comment type="similarity">
    <text evidence="2">Belongs to the DAMOX/DASOX family.</text>
</comment>
<keyword evidence="9" id="KW-1185">Reference proteome</keyword>
<dbReference type="VEuPathDB" id="FungiDB:A1O9_02677"/>
<keyword evidence="5" id="KW-0560">Oxidoreductase</keyword>
<keyword evidence="4 6" id="KW-0274">FAD</keyword>
<dbReference type="GO" id="GO:0003884">
    <property type="term" value="F:D-amino-acid oxidase activity"/>
    <property type="evidence" value="ECO:0007669"/>
    <property type="project" value="InterPro"/>
</dbReference>
<accession>A0A072PMX4</accession>
<sequence length="332" mass="36750">MPAASSSVVVLGGGVAGLTTALELKNKHPNIKVTLVAKFLPGDVAQAEYCSPQAGANWTSFENEWNRYAWYDQFSFGRFLRIADEFPESGVERFPFRLVHGEEADRSKKPWFEDLVGGIRPTPREELPPGAAWGMELTTFMFNSRLYLSWLMQRLLKAKVQIIRRSYSHIDDVISDFPAATAVFNCTGLGAKTLGGVEDQKMYATKGHTLLIGEPKNPIKKMYVWSQPSLFPENEFSHVFPRPLGGGIIIGGVRLDGDQDETLDAGRTERIKQRACQLCPELGSPKDLQVISQNVGLRPSRSGGGRVESEQRNGIQLIHNYGASGAGYQSSW</sequence>
<keyword evidence="3" id="KW-0285">Flavoprotein</keyword>
<dbReference type="Gene3D" id="3.30.9.10">
    <property type="entry name" value="D-Amino Acid Oxidase, subunit A, domain 2"/>
    <property type="match status" value="1"/>
</dbReference>
<evidence type="ECO:0000256" key="1">
    <source>
        <dbReference type="ARBA" id="ARBA00001974"/>
    </source>
</evidence>